<dbReference type="OrthoDB" id="9805202at2"/>
<feature type="region of interest" description="Disordered" evidence="5">
    <location>
        <begin position="742"/>
        <end position="767"/>
    </location>
</feature>
<keyword evidence="1 4" id="KW-0349">Heme</keyword>
<evidence type="ECO:0000313" key="9">
    <source>
        <dbReference type="Proteomes" id="UP000441399"/>
    </source>
</evidence>
<feature type="compositionally biased region" description="Basic and acidic residues" evidence="5">
    <location>
        <begin position="747"/>
        <end position="761"/>
    </location>
</feature>
<dbReference type="EMBL" id="CACSIO010000001">
    <property type="protein sequence ID" value="CAA0082329.1"/>
    <property type="molecule type" value="Genomic_DNA"/>
</dbReference>
<evidence type="ECO:0000256" key="6">
    <source>
        <dbReference type="SAM" id="SignalP"/>
    </source>
</evidence>
<dbReference type="SUPFAM" id="SSF50974">
    <property type="entry name" value="Nitrous oxide reductase, N-terminal domain"/>
    <property type="match status" value="1"/>
</dbReference>
<dbReference type="InterPro" id="IPR011048">
    <property type="entry name" value="Haem_d1_sf"/>
</dbReference>
<dbReference type="InterPro" id="IPR009056">
    <property type="entry name" value="Cyt_c-like_dom"/>
</dbReference>
<reference evidence="8 9" key="1">
    <citation type="submission" date="2019-11" db="EMBL/GenBank/DDBJ databases">
        <authorList>
            <person name="Holert J."/>
        </authorList>
    </citation>
    <scope>NUCLEOTIDE SEQUENCE [LARGE SCALE GENOMIC DNA]</scope>
    <source>
        <strain evidence="8">SB11_3</strain>
    </source>
</reference>
<keyword evidence="3 4" id="KW-0408">Iron</keyword>
<feature type="region of interest" description="Disordered" evidence="5">
    <location>
        <begin position="269"/>
        <end position="296"/>
    </location>
</feature>
<dbReference type="SUPFAM" id="SSF46626">
    <property type="entry name" value="Cytochrome c"/>
    <property type="match status" value="1"/>
</dbReference>
<dbReference type="PROSITE" id="PS51007">
    <property type="entry name" value="CYTC"/>
    <property type="match status" value="1"/>
</dbReference>
<dbReference type="Gene3D" id="2.130.10.10">
    <property type="entry name" value="YVTN repeat-like/Quinoprotein amine dehydrogenase"/>
    <property type="match status" value="2"/>
</dbReference>
<feature type="domain" description="Cytochrome c" evidence="7">
    <location>
        <begin position="734"/>
        <end position="898"/>
    </location>
</feature>
<keyword evidence="6" id="KW-0732">Signal</keyword>
<dbReference type="InterPro" id="IPR036909">
    <property type="entry name" value="Cyt_c-like_dom_sf"/>
</dbReference>
<evidence type="ECO:0000256" key="2">
    <source>
        <dbReference type="ARBA" id="ARBA00022723"/>
    </source>
</evidence>
<dbReference type="GO" id="GO:0009055">
    <property type="term" value="F:electron transfer activity"/>
    <property type="evidence" value="ECO:0007669"/>
    <property type="project" value="InterPro"/>
</dbReference>
<gene>
    <name evidence="8" type="ORF">OPDIPICF_00403</name>
</gene>
<protein>
    <recommendedName>
        <fullName evidence="7">Cytochrome c domain-containing protein</fullName>
    </recommendedName>
</protein>
<keyword evidence="9" id="KW-1185">Reference proteome</keyword>
<evidence type="ECO:0000256" key="4">
    <source>
        <dbReference type="PROSITE-ProRule" id="PRU00433"/>
    </source>
</evidence>
<dbReference type="GO" id="GO:0046872">
    <property type="term" value="F:metal ion binding"/>
    <property type="evidence" value="ECO:0007669"/>
    <property type="project" value="UniProtKB-KW"/>
</dbReference>
<keyword evidence="2 4" id="KW-0479">Metal-binding</keyword>
<dbReference type="PANTHER" id="PTHR47197">
    <property type="entry name" value="PROTEIN NIRF"/>
    <property type="match status" value="1"/>
</dbReference>
<dbReference type="GO" id="GO:0020037">
    <property type="term" value="F:heme binding"/>
    <property type="evidence" value="ECO:0007669"/>
    <property type="project" value="InterPro"/>
</dbReference>
<dbReference type="Gene3D" id="1.10.760.10">
    <property type="entry name" value="Cytochrome c-like domain"/>
    <property type="match status" value="1"/>
</dbReference>
<evidence type="ECO:0000256" key="3">
    <source>
        <dbReference type="ARBA" id="ARBA00023004"/>
    </source>
</evidence>
<dbReference type="InterPro" id="IPR015943">
    <property type="entry name" value="WD40/YVTN_repeat-like_dom_sf"/>
</dbReference>
<dbReference type="PANTHER" id="PTHR47197:SF3">
    <property type="entry name" value="DIHYDRO-HEME D1 DEHYDROGENASE"/>
    <property type="match status" value="1"/>
</dbReference>
<feature type="chain" id="PRO_5025050301" description="Cytochrome c domain-containing protein" evidence="6">
    <location>
        <begin position="26"/>
        <end position="1023"/>
    </location>
</feature>
<name>A0A5S9MYN6_9GAMM</name>
<dbReference type="AlphaFoldDB" id="A0A5S9MYN6"/>
<dbReference type="SUPFAM" id="SSF51004">
    <property type="entry name" value="C-terminal (heme d1) domain of cytochrome cd1-nitrite reductase"/>
    <property type="match status" value="1"/>
</dbReference>
<organism evidence="8 9">
    <name type="scientific">BD1-7 clade bacterium</name>
    <dbReference type="NCBI Taxonomy" id="2029982"/>
    <lineage>
        <taxon>Bacteria</taxon>
        <taxon>Pseudomonadati</taxon>
        <taxon>Pseudomonadota</taxon>
        <taxon>Gammaproteobacteria</taxon>
        <taxon>Cellvibrionales</taxon>
        <taxon>Spongiibacteraceae</taxon>
        <taxon>BD1-7 clade</taxon>
    </lineage>
</organism>
<feature type="signal peptide" evidence="6">
    <location>
        <begin position="1"/>
        <end position="25"/>
    </location>
</feature>
<dbReference type="PROSITE" id="PS51257">
    <property type="entry name" value="PROKAR_LIPOPROTEIN"/>
    <property type="match status" value="1"/>
</dbReference>
<evidence type="ECO:0000256" key="5">
    <source>
        <dbReference type="SAM" id="MobiDB-lite"/>
    </source>
</evidence>
<evidence type="ECO:0000259" key="7">
    <source>
        <dbReference type="PROSITE" id="PS51007"/>
    </source>
</evidence>
<dbReference type="InterPro" id="IPR011045">
    <property type="entry name" value="N2O_reductase_N"/>
</dbReference>
<dbReference type="InterPro" id="IPR051200">
    <property type="entry name" value="Host-pathogen_enzymatic-act"/>
</dbReference>
<dbReference type="Proteomes" id="UP000441399">
    <property type="component" value="Unassembled WGS sequence"/>
</dbReference>
<evidence type="ECO:0000313" key="8">
    <source>
        <dbReference type="EMBL" id="CAA0082329.1"/>
    </source>
</evidence>
<accession>A0A5S9MYN6</accession>
<proteinExistence type="predicted"/>
<evidence type="ECO:0000256" key="1">
    <source>
        <dbReference type="ARBA" id="ARBA00022617"/>
    </source>
</evidence>
<sequence length="1023" mass="110428">MMRTNRLTQYSLRASVALTACLIVACGPSKKPDPAPPAPPPAEDTRPAYVNFESGPVRPIAKTGNKVLITNTPNRSLEVFTTLPNGDLEHQSTVPVGIGPVAVNIAPDGSAWVVNHISDSISVVRFDQTLPYVDKTLLVGDEPRDIVFANGKAFITTAHRGQHRTHASLQGVDGAGDPALFTSGVSRADVWVFNANDTGSSVGGNPEKIVSLFGDTPRALAVTPDQRTVYVAVMHSGNQTAAVHESVMCHGFEDDNFGNKPCNTLDRISSPEGEANGQLPGGRTAPGVNKDGIPQPWTSMIVQYDNDSGEWRDSKDRNFSNGIRFHLPDKDVFAIDTETLTEVTAYPHVGTTLFNMAINPTSGQIYVSNTEANNSTRFEGPGKVGGSTVQGNIARSQITVIDPSANSVAMRPLNKHINYSAIKAPDSIKDHSVAMPNQMAITADGNTLYTAAMGSDKIAVYPTQDINDDALWDNQGLEFDPTQQNHIDVDGGPAGILLDDARKRLYVYTRFDNSLVSINTDSRQIEARLSLTTPEPQAVIDGRAMLYDAKRSSSNGEAACASCHIYGDGDQLSWNLGNPDSSNARNPQPFPTRKLSSLGCDFVGPNDDSCQLLQIINGDGNLNTIASMKGPMFTQTLRGMSTHGHMHWRGDRSVGYFGTDTAQTLDEKTSFKNFIVAFEGLLGLDIDLPNSVNSGSKSADVITLEQQVDDLADFMLHTQMPPNPIRQLDNSLSASASTGKAFFTGSRRSDGLAQDSRRNGPEQDGVNCEGCHGLDPAKGFYGTRGEIAHGGEIQILKVPQLRNLYTRVGMFGLPDRIGFLPSNTRTHQRDQIRGFGFLHDGATDLLFNFLKGGVFDNGELPCPPGLDARYGCAFNAGHVGIPNDNVRQALVQYLMEFESDLAPIVGQQVTLSSTADDAHLDRLELLMRRASTRFASKILGPNAHECDLVAHGIIDGKAKSYLFMPTNKSFHPDAKSDAILDSDALIERAKTANNHLTFTCEVPGAGHQMALDKDLDGILNRDD</sequence>